<accession>A0A498NN33</accession>
<dbReference type="Proteomes" id="UP000290572">
    <property type="component" value="Unassembled WGS sequence"/>
</dbReference>
<keyword evidence="3" id="KW-0472">Membrane</keyword>
<evidence type="ECO:0000256" key="2">
    <source>
        <dbReference type="SAM" id="MobiDB-lite"/>
    </source>
</evidence>
<keyword evidence="7" id="KW-1185">Reference proteome</keyword>
<proteinExistence type="predicted"/>
<feature type="region of interest" description="Disordered" evidence="2">
    <location>
        <begin position="257"/>
        <end position="297"/>
    </location>
</feature>
<dbReference type="GO" id="GO:0019815">
    <property type="term" value="C:B cell receptor complex"/>
    <property type="evidence" value="ECO:0007669"/>
    <property type="project" value="TreeGrafter"/>
</dbReference>
<dbReference type="PROSITE" id="PS50835">
    <property type="entry name" value="IG_LIKE"/>
    <property type="match status" value="2"/>
</dbReference>
<dbReference type="GO" id="GO:0050853">
    <property type="term" value="P:B cell receptor signaling pathway"/>
    <property type="evidence" value="ECO:0007669"/>
    <property type="project" value="TreeGrafter"/>
</dbReference>
<feature type="transmembrane region" description="Helical" evidence="3">
    <location>
        <begin position="449"/>
        <end position="470"/>
    </location>
</feature>
<keyword evidence="3" id="KW-0812">Transmembrane</keyword>
<feature type="transmembrane region" description="Helical" evidence="3">
    <location>
        <begin position="139"/>
        <end position="159"/>
    </location>
</feature>
<dbReference type="InterPro" id="IPR003599">
    <property type="entry name" value="Ig_sub"/>
</dbReference>
<dbReference type="GO" id="GO:0009897">
    <property type="term" value="C:external side of plasma membrane"/>
    <property type="evidence" value="ECO:0007669"/>
    <property type="project" value="TreeGrafter"/>
</dbReference>
<dbReference type="InterPro" id="IPR036179">
    <property type="entry name" value="Ig-like_dom_sf"/>
</dbReference>
<keyword evidence="3" id="KW-1133">Transmembrane helix</keyword>
<feature type="domain" description="Ig-like" evidence="5">
    <location>
        <begin position="289"/>
        <end position="417"/>
    </location>
</feature>
<feature type="compositionally biased region" description="Basic and acidic residues" evidence="2">
    <location>
        <begin position="260"/>
        <end position="290"/>
    </location>
</feature>
<reference evidence="6 7" key="1">
    <citation type="submission" date="2018-03" db="EMBL/GenBank/DDBJ databases">
        <title>Draft genome sequence of Rohu Carp (Labeo rohita).</title>
        <authorList>
            <person name="Das P."/>
            <person name="Kushwaha B."/>
            <person name="Joshi C.G."/>
            <person name="Kumar D."/>
            <person name="Nagpure N.S."/>
            <person name="Sahoo L."/>
            <person name="Das S.P."/>
            <person name="Bit A."/>
            <person name="Patnaik S."/>
            <person name="Meher P.K."/>
            <person name="Jayasankar P."/>
            <person name="Koringa P.G."/>
            <person name="Patel N.V."/>
            <person name="Hinsu A.T."/>
            <person name="Kumar R."/>
            <person name="Pandey M."/>
            <person name="Agarwal S."/>
            <person name="Srivastava S."/>
            <person name="Singh M."/>
            <person name="Iquebal M.A."/>
            <person name="Jaiswal S."/>
            <person name="Angadi U.B."/>
            <person name="Kumar N."/>
            <person name="Raza M."/>
            <person name="Shah T.M."/>
            <person name="Rai A."/>
            <person name="Jena J.K."/>
        </authorList>
    </citation>
    <scope>NUCLEOTIDE SEQUENCE [LARGE SCALE GENOMIC DNA]</scope>
    <source>
        <strain evidence="6">DASCIFA01</strain>
        <tissue evidence="6">Testis</tissue>
    </source>
</reference>
<comment type="caution">
    <text evidence="6">The sequence shown here is derived from an EMBL/GenBank/DDBJ whole genome shotgun (WGS) entry which is preliminary data.</text>
</comment>
<evidence type="ECO:0000313" key="7">
    <source>
        <dbReference type="Proteomes" id="UP000290572"/>
    </source>
</evidence>
<keyword evidence="4" id="KW-0732">Signal</keyword>
<dbReference type="InterPro" id="IPR013783">
    <property type="entry name" value="Ig-like_fold"/>
</dbReference>
<feature type="compositionally biased region" description="Low complexity" evidence="2">
    <location>
        <begin position="424"/>
        <end position="446"/>
    </location>
</feature>
<dbReference type="SUPFAM" id="SSF48726">
    <property type="entry name" value="Immunoglobulin"/>
    <property type="match status" value="2"/>
</dbReference>
<feature type="signal peptide" evidence="4">
    <location>
        <begin position="1"/>
        <end position="22"/>
    </location>
</feature>
<dbReference type="InterPro" id="IPR007110">
    <property type="entry name" value="Ig-like_dom"/>
</dbReference>
<dbReference type="EMBL" id="QBIY01011267">
    <property type="protein sequence ID" value="RXN33430.1"/>
    <property type="molecule type" value="Genomic_DNA"/>
</dbReference>
<dbReference type="AlphaFoldDB" id="A0A498NN33"/>
<evidence type="ECO:0000313" key="6">
    <source>
        <dbReference type="EMBL" id="RXN33430.1"/>
    </source>
</evidence>
<feature type="region of interest" description="Disordered" evidence="2">
    <location>
        <begin position="484"/>
        <end position="511"/>
    </location>
</feature>
<evidence type="ECO:0000256" key="3">
    <source>
        <dbReference type="SAM" id="Phobius"/>
    </source>
</evidence>
<feature type="compositionally biased region" description="Acidic residues" evidence="2">
    <location>
        <begin position="491"/>
        <end position="504"/>
    </location>
</feature>
<sequence>MNFCSPLICGLILFCICFGVTGSSEELSVTQSPSNITVNEGESAQITCCWSKIEHKVKFFWYINVTKLSDVQQKLQEREEQNCSILILTNILKNATGRYVCEVTQDIPFLKKVKTNGTALDVSDSQIEKTTTGSSREVVIIYIFRSLPFICLLVAFFYLNRDDKRVTTSRSAVEHAVKVGEGLDEDLEAGEIRRNETEEAKQGSSREVVIIYIFRSLPFICLLVAFFYLNRDDKRVTTSRSAVEHAVEVGEGLDEDLEAGEIRRNETEEAKQSEKVSEQEKDRVNNEKPKVTAVTEEEKDEEKQTVVIVNTEQVTASSEELSVTQSPSNITVNEGESAKITCCWSKIEHKVKFFWYINVTKLSDVQQKLQEHEKQNCSILILTNILKNATGRYVCEVIQDIPFLKKVKTNGTTLDVSDSQIEKTTTVSDSSQTTQTTPSSSSESASFPIMPLSLAASIGLLTLCLAFSVCKMRNSCKKSERVVIHQGPQSEGEEHENMEEEDGSTDSSRGSLQWYQVPVYWSYFDLRRGEDQ</sequence>
<feature type="chain" id="PRO_5019821652" evidence="4">
    <location>
        <begin position="23"/>
        <end position="532"/>
    </location>
</feature>
<keyword evidence="1" id="KW-0393">Immunoglobulin domain</keyword>
<dbReference type="SMART" id="SM00409">
    <property type="entry name" value="IG"/>
    <property type="match status" value="2"/>
</dbReference>
<dbReference type="Gene3D" id="2.60.40.10">
    <property type="entry name" value="Immunoglobulins"/>
    <property type="match status" value="2"/>
</dbReference>
<organism evidence="6 7">
    <name type="scientific">Labeo rohita</name>
    <name type="common">Indian major carp</name>
    <name type="synonym">Cyprinus rohita</name>
    <dbReference type="NCBI Taxonomy" id="84645"/>
    <lineage>
        <taxon>Eukaryota</taxon>
        <taxon>Metazoa</taxon>
        <taxon>Chordata</taxon>
        <taxon>Craniata</taxon>
        <taxon>Vertebrata</taxon>
        <taxon>Euteleostomi</taxon>
        <taxon>Actinopterygii</taxon>
        <taxon>Neopterygii</taxon>
        <taxon>Teleostei</taxon>
        <taxon>Ostariophysi</taxon>
        <taxon>Cypriniformes</taxon>
        <taxon>Cyprinidae</taxon>
        <taxon>Labeoninae</taxon>
        <taxon>Labeonini</taxon>
        <taxon>Labeo</taxon>
    </lineage>
</organism>
<dbReference type="Pfam" id="PF13927">
    <property type="entry name" value="Ig_3"/>
    <property type="match status" value="2"/>
</dbReference>
<evidence type="ECO:0000259" key="5">
    <source>
        <dbReference type="PROSITE" id="PS50835"/>
    </source>
</evidence>
<gene>
    <name evidence="6" type="ORF">ROHU_036054</name>
</gene>
<feature type="domain" description="Ig-like" evidence="5">
    <location>
        <begin position="25"/>
        <end position="123"/>
    </location>
</feature>
<name>A0A498NN33_LABRO</name>
<feature type="transmembrane region" description="Helical" evidence="3">
    <location>
        <begin position="209"/>
        <end position="229"/>
    </location>
</feature>
<evidence type="ECO:0000256" key="1">
    <source>
        <dbReference type="ARBA" id="ARBA00023319"/>
    </source>
</evidence>
<dbReference type="GO" id="GO:0030183">
    <property type="term" value="P:B cell differentiation"/>
    <property type="evidence" value="ECO:0007669"/>
    <property type="project" value="TreeGrafter"/>
</dbReference>
<feature type="region of interest" description="Disordered" evidence="2">
    <location>
        <begin position="421"/>
        <end position="446"/>
    </location>
</feature>
<evidence type="ECO:0000256" key="4">
    <source>
        <dbReference type="SAM" id="SignalP"/>
    </source>
</evidence>
<dbReference type="PANTHER" id="PTHR14334">
    <property type="entry name" value="B-CELL ANTIGEN RECEPTOR COMPLEX-ASSOCIATED PROTEIN"/>
    <property type="match status" value="1"/>
</dbReference>
<dbReference type="STRING" id="84645.A0A498NN33"/>
<protein>
    <submittedName>
        <fullName evidence="6">Titin-like protein</fullName>
    </submittedName>
</protein>